<accession>A0A919QHN1</accession>
<gene>
    <name evidence="1" type="ORF">Aph01nite_64740</name>
</gene>
<keyword evidence="2" id="KW-1185">Reference proteome</keyword>
<evidence type="ECO:0000313" key="2">
    <source>
        <dbReference type="Proteomes" id="UP000640052"/>
    </source>
</evidence>
<organism evidence="1 2">
    <name type="scientific">Acrocarpospora phusangensis</name>
    <dbReference type="NCBI Taxonomy" id="1070424"/>
    <lineage>
        <taxon>Bacteria</taxon>
        <taxon>Bacillati</taxon>
        <taxon>Actinomycetota</taxon>
        <taxon>Actinomycetes</taxon>
        <taxon>Streptosporangiales</taxon>
        <taxon>Streptosporangiaceae</taxon>
        <taxon>Acrocarpospora</taxon>
    </lineage>
</organism>
<evidence type="ECO:0000313" key="1">
    <source>
        <dbReference type="EMBL" id="GIH28164.1"/>
    </source>
</evidence>
<proteinExistence type="predicted"/>
<reference evidence="1" key="1">
    <citation type="submission" date="2021-01" db="EMBL/GenBank/DDBJ databases">
        <title>Whole genome shotgun sequence of Acrocarpospora phusangensis NBRC 108782.</title>
        <authorList>
            <person name="Komaki H."/>
            <person name="Tamura T."/>
        </authorList>
    </citation>
    <scope>NUCLEOTIDE SEQUENCE</scope>
    <source>
        <strain evidence="1">NBRC 108782</strain>
    </source>
</reference>
<dbReference type="EMBL" id="BOOA01000073">
    <property type="protein sequence ID" value="GIH28164.1"/>
    <property type="molecule type" value="Genomic_DNA"/>
</dbReference>
<comment type="caution">
    <text evidence="1">The sequence shown here is derived from an EMBL/GenBank/DDBJ whole genome shotgun (WGS) entry which is preliminary data.</text>
</comment>
<sequence length="108" mass="12236">MEEYQRVLIGRMVERLDAYASGEVALSKLIQDLRGLFDVSDPRERSIRDSFEELWADLDAECELRTELWAPPGLADDAHLRRTIDALRSWAQRVAAGDPPTSFTTQGT</sequence>
<dbReference type="Proteomes" id="UP000640052">
    <property type="component" value="Unassembled WGS sequence"/>
</dbReference>
<name>A0A919QHN1_9ACTN</name>
<protein>
    <submittedName>
        <fullName evidence="1">Uncharacterized protein</fullName>
    </submittedName>
</protein>
<dbReference type="AlphaFoldDB" id="A0A919QHN1"/>